<dbReference type="PANTHER" id="PTHR46060:SF2">
    <property type="entry name" value="HISTONE-LYSINE N-METHYLTRANSFERASE SETMAR"/>
    <property type="match status" value="1"/>
</dbReference>
<dbReference type="GO" id="GO:0046975">
    <property type="term" value="F:histone H3K36 methyltransferase activity"/>
    <property type="evidence" value="ECO:0007669"/>
    <property type="project" value="TreeGrafter"/>
</dbReference>
<dbReference type="Proteomes" id="UP000299102">
    <property type="component" value="Unassembled WGS sequence"/>
</dbReference>
<dbReference type="InterPro" id="IPR041426">
    <property type="entry name" value="Mos1_HTH"/>
</dbReference>
<protein>
    <submittedName>
        <fullName evidence="2">Histone-lysine N-methyltransferase SETMAR</fullName>
    </submittedName>
</protein>
<dbReference type="PANTHER" id="PTHR46060">
    <property type="entry name" value="MARINER MOS1 TRANSPOSASE-LIKE PROTEIN"/>
    <property type="match status" value="1"/>
</dbReference>
<accession>A0A4C1XPN9</accession>
<dbReference type="GO" id="GO:0032259">
    <property type="term" value="P:methylation"/>
    <property type="evidence" value="ECO:0007669"/>
    <property type="project" value="UniProtKB-KW"/>
</dbReference>
<dbReference type="GO" id="GO:0042800">
    <property type="term" value="F:histone H3K4 methyltransferase activity"/>
    <property type="evidence" value="ECO:0007669"/>
    <property type="project" value="TreeGrafter"/>
</dbReference>
<comment type="caution">
    <text evidence="2">The sequence shown here is derived from an EMBL/GenBank/DDBJ whole genome shotgun (WGS) entry which is preliminary data.</text>
</comment>
<dbReference type="GO" id="GO:0000729">
    <property type="term" value="P:DNA double-strand break processing"/>
    <property type="evidence" value="ECO:0007669"/>
    <property type="project" value="TreeGrafter"/>
</dbReference>
<dbReference type="GO" id="GO:0003697">
    <property type="term" value="F:single-stranded DNA binding"/>
    <property type="evidence" value="ECO:0007669"/>
    <property type="project" value="TreeGrafter"/>
</dbReference>
<evidence type="ECO:0000313" key="2">
    <source>
        <dbReference type="EMBL" id="GBP64534.1"/>
    </source>
</evidence>
<dbReference type="GO" id="GO:0044547">
    <property type="term" value="F:DNA topoisomerase binding"/>
    <property type="evidence" value="ECO:0007669"/>
    <property type="project" value="TreeGrafter"/>
</dbReference>
<evidence type="ECO:0000259" key="1">
    <source>
        <dbReference type="Pfam" id="PF17906"/>
    </source>
</evidence>
<dbReference type="OrthoDB" id="616263at2759"/>
<organism evidence="2 3">
    <name type="scientific">Eumeta variegata</name>
    <name type="common">Bagworm moth</name>
    <name type="synonym">Eumeta japonica</name>
    <dbReference type="NCBI Taxonomy" id="151549"/>
    <lineage>
        <taxon>Eukaryota</taxon>
        <taxon>Metazoa</taxon>
        <taxon>Ecdysozoa</taxon>
        <taxon>Arthropoda</taxon>
        <taxon>Hexapoda</taxon>
        <taxon>Insecta</taxon>
        <taxon>Pterygota</taxon>
        <taxon>Neoptera</taxon>
        <taxon>Endopterygota</taxon>
        <taxon>Lepidoptera</taxon>
        <taxon>Glossata</taxon>
        <taxon>Ditrysia</taxon>
        <taxon>Tineoidea</taxon>
        <taxon>Psychidae</taxon>
        <taxon>Oiketicinae</taxon>
        <taxon>Eumeta</taxon>
    </lineage>
</organism>
<reference evidence="2 3" key="1">
    <citation type="journal article" date="2019" name="Commun. Biol.">
        <title>The bagworm genome reveals a unique fibroin gene that provides high tensile strength.</title>
        <authorList>
            <person name="Kono N."/>
            <person name="Nakamura H."/>
            <person name="Ohtoshi R."/>
            <person name="Tomita M."/>
            <person name="Numata K."/>
            <person name="Arakawa K."/>
        </authorList>
    </citation>
    <scope>NUCLEOTIDE SEQUENCE [LARGE SCALE GENOMIC DNA]</scope>
</reference>
<proteinExistence type="predicted"/>
<dbReference type="Pfam" id="PF17906">
    <property type="entry name" value="HTH_48"/>
    <property type="match status" value="1"/>
</dbReference>
<sequence length="125" mass="14680">MDEFNVEIRYVLRIYYKKGKNATQAAKKNYDVYRPNAVLVRVVQKWFKRFKSSIFDVKDELRSGQPVTGQAYAILKKVKQDRHISSYDIAEELEIDHKTDFTHLKRAGYTKRLILASHIGSLEEI</sequence>
<dbReference type="EMBL" id="BGZK01000900">
    <property type="protein sequence ID" value="GBP64534.1"/>
    <property type="molecule type" value="Genomic_DNA"/>
</dbReference>
<gene>
    <name evidence="2" type="primary">SETMAR</name>
    <name evidence="2" type="ORF">EVAR_53033_1</name>
</gene>
<dbReference type="GO" id="GO:0035861">
    <property type="term" value="C:site of double-strand break"/>
    <property type="evidence" value="ECO:0007669"/>
    <property type="project" value="TreeGrafter"/>
</dbReference>
<dbReference type="GO" id="GO:0000793">
    <property type="term" value="C:condensed chromosome"/>
    <property type="evidence" value="ECO:0007669"/>
    <property type="project" value="TreeGrafter"/>
</dbReference>
<dbReference type="Gene3D" id="1.10.10.1450">
    <property type="match status" value="1"/>
</dbReference>
<dbReference type="AlphaFoldDB" id="A0A4C1XPN9"/>
<dbReference type="GO" id="GO:0044774">
    <property type="term" value="P:mitotic DNA integrity checkpoint signaling"/>
    <property type="evidence" value="ECO:0007669"/>
    <property type="project" value="TreeGrafter"/>
</dbReference>
<keyword evidence="3" id="KW-1185">Reference proteome</keyword>
<evidence type="ECO:0000313" key="3">
    <source>
        <dbReference type="Proteomes" id="UP000299102"/>
    </source>
</evidence>
<keyword evidence="2" id="KW-0808">Transferase</keyword>
<dbReference type="GO" id="GO:0006303">
    <property type="term" value="P:double-strand break repair via nonhomologous end joining"/>
    <property type="evidence" value="ECO:0007669"/>
    <property type="project" value="TreeGrafter"/>
</dbReference>
<name>A0A4C1XPN9_EUMVA</name>
<feature type="domain" description="Mos1 transposase HTH" evidence="1">
    <location>
        <begin position="6"/>
        <end position="52"/>
    </location>
</feature>
<keyword evidence="2" id="KW-0489">Methyltransferase</keyword>
<dbReference type="GO" id="GO:0003690">
    <property type="term" value="F:double-stranded DNA binding"/>
    <property type="evidence" value="ECO:0007669"/>
    <property type="project" value="TreeGrafter"/>
</dbReference>
<dbReference type="GO" id="GO:0000014">
    <property type="term" value="F:single-stranded DNA endodeoxyribonuclease activity"/>
    <property type="evidence" value="ECO:0007669"/>
    <property type="project" value="TreeGrafter"/>
</dbReference>
<dbReference type="InterPro" id="IPR052709">
    <property type="entry name" value="Transposase-MT_Hybrid"/>
</dbReference>
<dbReference type="GO" id="GO:0031297">
    <property type="term" value="P:replication fork processing"/>
    <property type="evidence" value="ECO:0007669"/>
    <property type="project" value="TreeGrafter"/>
</dbReference>
<dbReference type="GO" id="GO:0005634">
    <property type="term" value="C:nucleus"/>
    <property type="evidence" value="ECO:0007669"/>
    <property type="project" value="TreeGrafter"/>
</dbReference>
<dbReference type="GO" id="GO:0015074">
    <property type="term" value="P:DNA integration"/>
    <property type="evidence" value="ECO:0007669"/>
    <property type="project" value="TreeGrafter"/>
</dbReference>